<evidence type="ECO:0000313" key="4">
    <source>
        <dbReference type="Proteomes" id="UP000813824"/>
    </source>
</evidence>
<dbReference type="Pfam" id="PF12937">
    <property type="entry name" value="F-box-like"/>
    <property type="match status" value="1"/>
</dbReference>
<dbReference type="InterPro" id="IPR006553">
    <property type="entry name" value="Leu-rich_rpt_Cys-con_subtyp"/>
</dbReference>
<sequence>MSSQNLVSVYRREPTPQEAADASVQIAKSVEEIGALQEKINDLQSHMRRLQQQQFHHYADVKLHRGVITLARRIPSELLAYIFELSVDSGWTRAPVIVSHVCSQWRLAAQDPRVWSRVYVNLDDSNTAGRTTYWLRMAASAPLHITIVASSRVRRRQVLDIMALLSEYADQWSTLTVDSEALLNIQAVTASCSLEKNLPHLRHISVISTGAVHNEEEDSSMALAQIFTPERVPELRSLSMDLLVLPATTSMPMQLRSLVLTFAESQPGMAHTLMHALNELPHLEKLSLSLPLHLDTLFELDPDQAMRINNLKSLTIFGPTDLNGILYHIQAPSLLQLHLRSLEDLGYRQTPVGPSLHAFLQGSTAVKLLELYDIDLSPEYFASCFALLSNLEELRLHESSVSAATLKLLYGWSAGGGGAPLNHPAAYLRLCPKLTKLDLRWCGLLAGHALVNLVRSRLPTAQIPGSVEMVASPITDITAINCCFIEERHIIELAKMTVCRVVINDTDYCYQRKCCDNLRYRQRLRFRHFNLPEHRVGLNLIL</sequence>
<dbReference type="EMBL" id="JAEVFJ010000003">
    <property type="protein sequence ID" value="KAH8106045.1"/>
    <property type="molecule type" value="Genomic_DNA"/>
</dbReference>
<feature type="domain" description="F-box" evidence="2">
    <location>
        <begin position="73"/>
        <end position="120"/>
    </location>
</feature>
<feature type="coiled-coil region" evidence="1">
    <location>
        <begin position="26"/>
        <end position="53"/>
    </location>
</feature>
<keyword evidence="4" id="KW-1185">Reference proteome</keyword>
<dbReference type="OrthoDB" id="3063971at2759"/>
<dbReference type="SUPFAM" id="SSF52047">
    <property type="entry name" value="RNI-like"/>
    <property type="match status" value="1"/>
</dbReference>
<dbReference type="InterPro" id="IPR032675">
    <property type="entry name" value="LRR_dom_sf"/>
</dbReference>
<protein>
    <recommendedName>
        <fullName evidence="2">F-box domain-containing protein</fullName>
    </recommendedName>
</protein>
<dbReference type="Proteomes" id="UP000813824">
    <property type="component" value="Unassembled WGS sequence"/>
</dbReference>
<dbReference type="Gene3D" id="3.80.10.10">
    <property type="entry name" value="Ribonuclease Inhibitor"/>
    <property type="match status" value="1"/>
</dbReference>
<evidence type="ECO:0000256" key="1">
    <source>
        <dbReference type="SAM" id="Coils"/>
    </source>
</evidence>
<name>A0A8K0XTW0_9AGAR</name>
<proteinExistence type="predicted"/>
<dbReference type="Gene3D" id="1.20.1280.50">
    <property type="match status" value="1"/>
</dbReference>
<gene>
    <name evidence="3" type="ORF">BXZ70DRAFT_412584</name>
</gene>
<dbReference type="InterPro" id="IPR036047">
    <property type="entry name" value="F-box-like_dom_sf"/>
</dbReference>
<evidence type="ECO:0000313" key="3">
    <source>
        <dbReference type="EMBL" id="KAH8106045.1"/>
    </source>
</evidence>
<dbReference type="PANTHER" id="PTHR38926">
    <property type="entry name" value="F-BOX DOMAIN CONTAINING PROTEIN, EXPRESSED"/>
    <property type="match status" value="1"/>
</dbReference>
<dbReference type="SMART" id="SM00367">
    <property type="entry name" value="LRR_CC"/>
    <property type="match status" value="1"/>
</dbReference>
<keyword evidence="1" id="KW-0175">Coiled coil</keyword>
<accession>A0A8K0XTW0</accession>
<dbReference type="PANTHER" id="PTHR38926:SF72">
    <property type="entry name" value="IM:7136021-RELATED"/>
    <property type="match status" value="1"/>
</dbReference>
<dbReference type="AlphaFoldDB" id="A0A8K0XTW0"/>
<dbReference type="SUPFAM" id="SSF81383">
    <property type="entry name" value="F-box domain"/>
    <property type="match status" value="1"/>
</dbReference>
<evidence type="ECO:0000259" key="2">
    <source>
        <dbReference type="Pfam" id="PF12937"/>
    </source>
</evidence>
<comment type="caution">
    <text evidence="3">The sequence shown here is derived from an EMBL/GenBank/DDBJ whole genome shotgun (WGS) entry which is preliminary data.</text>
</comment>
<organism evidence="3 4">
    <name type="scientific">Cristinia sonorae</name>
    <dbReference type="NCBI Taxonomy" id="1940300"/>
    <lineage>
        <taxon>Eukaryota</taxon>
        <taxon>Fungi</taxon>
        <taxon>Dikarya</taxon>
        <taxon>Basidiomycota</taxon>
        <taxon>Agaricomycotina</taxon>
        <taxon>Agaricomycetes</taxon>
        <taxon>Agaricomycetidae</taxon>
        <taxon>Agaricales</taxon>
        <taxon>Pleurotineae</taxon>
        <taxon>Stephanosporaceae</taxon>
        <taxon>Cristinia</taxon>
    </lineage>
</organism>
<dbReference type="InterPro" id="IPR001810">
    <property type="entry name" value="F-box_dom"/>
</dbReference>
<reference evidence="3" key="1">
    <citation type="journal article" date="2021" name="New Phytol.">
        <title>Evolutionary innovations through gain and loss of genes in the ectomycorrhizal Boletales.</title>
        <authorList>
            <person name="Wu G."/>
            <person name="Miyauchi S."/>
            <person name="Morin E."/>
            <person name="Kuo A."/>
            <person name="Drula E."/>
            <person name="Varga T."/>
            <person name="Kohler A."/>
            <person name="Feng B."/>
            <person name="Cao Y."/>
            <person name="Lipzen A."/>
            <person name="Daum C."/>
            <person name="Hundley H."/>
            <person name="Pangilinan J."/>
            <person name="Johnson J."/>
            <person name="Barry K."/>
            <person name="LaButti K."/>
            <person name="Ng V."/>
            <person name="Ahrendt S."/>
            <person name="Min B."/>
            <person name="Choi I.G."/>
            <person name="Park H."/>
            <person name="Plett J.M."/>
            <person name="Magnuson J."/>
            <person name="Spatafora J.W."/>
            <person name="Nagy L.G."/>
            <person name="Henrissat B."/>
            <person name="Grigoriev I.V."/>
            <person name="Yang Z.L."/>
            <person name="Xu J."/>
            <person name="Martin F.M."/>
        </authorList>
    </citation>
    <scope>NUCLEOTIDE SEQUENCE</scope>
    <source>
        <strain evidence="3">KKN 215</strain>
    </source>
</reference>